<feature type="compositionally biased region" description="Basic and acidic residues" evidence="1">
    <location>
        <begin position="53"/>
        <end position="65"/>
    </location>
</feature>
<sequence>MRTLDAFCSHIVLSHLLTTFILALEKKFQGWTNGRSLGHRTADSDVALAKAKSGSEHDPVLRSFDRPTGVGRRQDRPLCLSRKSDIIVSYDSALAWHSLD</sequence>
<evidence type="ECO:0000256" key="1">
    <source>
        <dbReference type="SAM" id="MobiDB-lite"/>
    </source>
</evidence>
<comment type="caution">
    <text evidence="3">The sequence shown here is derived from an EMBL/GenBank/DDBJ whole genome shotgun (WGS) entry which is preliminary data.</text>
</comment>
<dbReference type="Proteomes" id="UP001233172">
    <property type="component" value="Unassembled WGS sequence"/>
</dbReference>
<gene>
    <name evidence="3" type="ORF">Bpfe_015151</name>
</gene>
<evidence type="ECO:0000313" key="3">
    <source>
        <dbReference type="EMBL" id="KAK0055391.1"/>
    </source>
</evidence>
<keyword evidence="4" id="KW-1185">Reference proteome</keyword>
<organism evidence="3 4">
    <name type="scientific">Biomphalaria pfeifferi</name>
    <name type="common">Bloodfluke planorb</name>
    <name type="synonym">Freshwater snail</name>
    <dbReference type="NCBI Taxonomy" id="112525"/>
    <lineage>
        <taxon>Eukaryota</taxon>
        <taxon>Metazoa</taxon>
        <taxon>Spiralia</taxon>
        <taxon>Lophotrochozoa</taxon>
        <taxon>Mollusca</taxon>
        <taxon>Gastropoda</taxon>
        <taxon>Heterobranchia</taxon>
        <taxon>Euthyneura</taxon>
        <taxon>Panpulmonata</taxon>
        <taxon>Hygrophila</taxon>
        <taxon>Lymnaeoidea</taxon>
        <taxon>Planorbidae</taxon>
        <taxon>Biomphalaria</taxon>
    </lineage>
</organism>
<accession>A0AAD8BIV1</accession>
<feature type="region of interest" description="Disordered" evidence="1">
    <location>
        <begin position="48"/>
        <end position="75"/>
    </location>
</feature>
<protein>
    <submittedName>
        <fullName evidence="3">Uncharacterized protein</fullName>
    </submittedName>
</protein>
<reference evidence="3" key="1">
    <citation type="journal article" date="2023" name="PLoS Negl. Trop. Dis.">
        <title>A genome sequence for Biomphalaria pfeifferi, the major vector snail for the human-infecting parasite Schistosoma mansoni.</title>
        <authorList>
            <person name="Bu L."/>
            <person name="Lu L."/>
            <person name="Laidemitt M.R."/>
            <person name="Zhang S.M."/>
            <person name="Mutuku M."/>
            <person name="Mkoji G."/>
            <person name="Steinauer M."/>
            <person name="Loker E.S."/>
        </authorList>
    </citation>
    <scope>NUCLEOTIDE SEQUENCE</scope>
    <source>
        <strain evidence="3">KasaAsao</strain>
    </source>
</reference>
<feature type="chain" id="PRO_5041941452" evidence="2">
    <location>
        <begin position="24"/>
        <end position="100"/>
    </location>
</feature>
<feature type="signal peptide" evidence="2">
    <location>
        <begin position="1"/>
        <end position="23"/>
    </location>
</feature>
<evidence type="ECO:0000256" key="2">
    <source>
        <dbReference type="SAM" id="SignalP"/>
    </source>
</evidence>
<reference evidence="3" key="2">
    <citation type="submission" date="2023-04" db="EMBL/GenBank/DDBJ databases">
        <authorList>
            <person name="Bu L."/>
            <person name="Lu L."/>
            <person name="Laidemitt M.R."/>
            <person name="Zhang S.M."/>
            <person name="Mutuku M."/>
            <person name="Mkoji G."/>
            <person name="Steinauer M."/>
            <person name="Loker E.S."/>
        </authorList>
    </citation>
    <scope>NUCLEOTIDE SEQUENCE</scope>
    <source>
        <strain evidence="3">KasaAsao</strain>
        <tissue evidence="3">Whole Snail</tissue>
    </source>
</reference>
<proteinExistence type="predicted"/>
<dbReference type="AlphaFoldDB" id="A0AAD8BIV1"/>
<evidence type="ECO:0000313" key="4">
    <source>
        <dbReference type="Proteomes" id="UP001233172"/>
    </source>
</evidence>
<keyword evidence="2" id="KW-0732">Signal</keyword>
<name>A0AAD8BIV1_BIOPF</name>
<dbReference type="EMBL" id="JASAOG010000070">
    <property type="protein sequence ID" value="KAK0055391.1"/>
    <property type="molecule type" value="Genomic_DNA"/>
</dbReference>